<evidence type="ECO:0000256" key="3">
    <source>
        <dbReference type="ARBA" id="ARBA00022737"/>
    </source>
</evidence>
<reference evidence="4 5" key="1">
    <citation type="journal article" date="2019" name="Genome Biol. Evol.">
        <title>The Rhododendron genome and chromosomal organization provide insight into shared whole-genome duplications across the heath family (Ericaceae).</title>
        <authorList>
            <person name="Soza V.L."/>
            <person name="Lindsley D."/>
            <person name="Waalkes A."/>
            <person name="Ramage E."/>
            <person name="Patwardhan R.P."/>
            <person name="Burton J.N."/>
            <person name="Adey A."/>
            <person name="Kumar A."/>
            <person name="Qiu R."/>
            <person name="Shendure J."/>
            <person name="Hall B."/>
        </authorList>
    </citation>
    <scope>NUCLEOTIDE SEQUENCE [LARGE SCALE GENOMIC DNA]</scope>
    <source>
        <strain evidence="4">RSF 1966-606</strain>
    </source>
</reference>
<keyword evidence="5" id="KW-1185">Reference proteome</keyword>
<organism evidence="4 5">
    <name type="scientific">Rhododendron williamsianum</name>
    <dbReference type="NCBI Taxonomy" id="262921"/>
    <lineage>
        <taxon>Eukaryota</taxon>
        <taxon>Viridiplantae</taxon>
        <taxon>Streptophyta</taxon>
        <taxon>Embryophyta</taxon>
        <taxon>Tracheophyta</taxon>
        <taxon>Spermatophyta</taxon>
        <taxon>Magnoliopsida</taxon>
        <taxon>eudicotyledons</taxon>
        <taxon>Gunneridae</taxon>
        <taxon>Pentapetalae</taxon>
        <taxon>asterids</taxon>
        <taxon>Ericales</taxon>
        <taxon>Ericaceae</taxon>
        <taxon>Ericoideae</taxon>
        <taxon>Rhodoreae</taxon>
        <taxon>Rhododendron</taxon>
    </lineage>
</organism>
<evidence type="ECO:0000313" key="4">
    <source>
        <dbReference type="EMBL" id="KAE9464262.1"/>
    </source>
</evidence>
<feature type="non-terminal residue" evidence="4">
    <location>
        <position position="1"/>
    </location>
</feature>
<dbReference type="AlphaFoldDB" id="A0A6A4M488"/>
<dbReference type="Proteomes" id="UP000428333">
    <property type="component" value="Linkage Group LG02"/>
</dbReference>
<dbReference type="PANTHER" id="PTHR13923">
    <property type="entry name" value="SEC31-RELATED PROTEIN"/>
    <property type="match status" value="1"/>
</dbReference>
<evidence type="ECO:0000256" key="1">
    <source>
        <dbReference type="ARBA" id="ARBA00022448"/>
    </source>
</evidence>
<keyword evidence="3" id="KW-0677">Repeat</keyword>
<dbReference type="InterPro" id="IPR040251">
    <property type="entry name" value="SEC31-like"/>
</dbReference>
<dbReference type="OrthoDB" id="1743101at2759"/>
<dbReference type="GO" id="GO:0005198">
    <property type="term" value="F:structural molecule activity"/>
    <property type="evidence" value="ECO:0007669"/>
    <property type="project" value="TreeGrafter"/>
</dbReference>
<dbReference type="GO" id="GO:0030127">
    <property type="term" value="C:COPII vesicle coat"/>
    <property type="evidence" value="ECO:0007669"/>
    <property type="project" value="TreeGrafter"/>
</dbReference>
<comment type="caution">
    <text evidence="4">The sequence shown here is derived from an EMBL/GenBank/DDBJ whole genome shotgun (WGS) entry which is preliminary data.</text>
</comment>
<evidence type="ECO:0000256" key="2">
    <source>
        <dbReference type="ARBA" id="ARBA00022574"/>
    </source>
</evidence>
<sequence>MRNLKSLNGRGLQPLGSLERMEIHNCPQLQSFSVEGLPTSLLELEIRGCPLLKPRCRRKEGEDWPKISHIPLILRKKYPKSLAFDNFQLQAGHAYGAGPSSFGTMNFATPPVTPQTTVKPLVLGTPPVSRNVEQYPQLTSGSQLYPGTGNPIYLTGPRVGGSLSSIPSHLGDLSQRRPVIMTLMRLFNETSEALGGLCANPVKKREIEDNSRKIGALFAKLNSGDISKNASEKACSALSVSGQRWFRYCPSNPGATYH</sequence>
<dbReference type="PANTHER" id="PTHR13923:SF11">
    <property type="entry name" value="SECRETORY 31, ISOFORM D"/>
    <property type="match status" value="1"/>
</dbReference>
<gene>
    <name evidence="4" type="ORF">C3L33_03824</name>
</gene>
<evidence type="ECO:0000313" key="5">
    <source>
        <dbReference type="Proteomes" id="UP000428333"/>
    </source>
</evidence>
<name>A0A6A4M488_9ERIC</name>
<protein>
    <submittedName>
        <fullName evidence="4">Uncharacterized protein</fullName>
    </submittedName>
</protein>
<proteinExistence type="predicted"/>
<keyword evidence="2" id="KW-0853">WD repeat</keyword>
<accession>A0A6A4M488</accession>
<keyword evidence="1" id="KW-0813">Transport</keyword>
<dbReference type="GO" id="GO:0070971">
    <property type="term" value="C:endoplasmic reticulum exit site"/>
    <property type="evidence" value="ECO:0007669"/>
    <property type="project" value="TreeGrafter"/>
</dbReference>
<dbReference type="GO" id="GO:0007029">
    <property type="term" value="P:endoplasmic reticulum organization"/>
    <property type="evidence" value="ECO:0007669"/>
    <property type="project" value="TreeGrafter"/>
</dbReference>
<dbReference type="GO" id="GO:0090110">
    <property type="term" value="P:COPII-coated vesicle cargo loading"/>
    <property type="evidence" value="ECO:0007669"/>
    <property type="project" value="TreeGrafter"/>
</dbReference>
<dbReference type="Gene3D" id="1.20.940.10">
    <property type="entry name" value="Functional domain of the splicing factor Prp18"/>
    <property type="match status" value="1"/>
</dbReference>
<dbReference type="EMBL" id="QEFC01000338">
    <property type="protein sequence ID" value="KAE9464262.1"/>
    <property type="molecule type" value="Genomic_DNA"/>
</dbReference>